<accession>A0A644TGI2</accession>
<dbReference type="Gene3D" id="3.40.1280.10">
    <property type="match status" value="1"/>
</dbReference>
<dbReference type="GO" id="GO:0008173">
    <property type="term" value="F:RNA methyltransferase activity"/>
    <property type="evidence" value="ECO:0007669"/>
    <property type="project" value="InterPro"/>
</dbReference>
<comment type="caution">
    <text evidence="4">The sequence shown here is derived from an EMBL/GenBank/DDBJ whole genome shotgun (WGS) entry which is preliminary data.</text>
</comment>
<keyword evidence="1 4" id="KW-0489">Methyltransferase</keyword>
<dbReference type="GO" id="GO:0005829">
    <property type="term" value="C:cytosol"/>
    <property type="evidence" value="ECO:0007669"/>
    <property type="project" value="TreeGrafter"/>
</dbReference>
<reference evidence="4" key="1">
    <citation type="submission" date="2019-08" db="EMBL/GenBank/DDBJ databases">
        <authorList>
            <person name="Kucharzyk K."/>
            <person name="Murdoch R.W."/>
            <person name="Higgins S."/>
            <person name="Loffler F."/>
        </authorList>
    </citation>
    <scope>NUCLEOTIDE SEQUENCE</scope>
</reference>
<gene>
    <name evidence="4" type="ORF">SDC9_11635</name>
</gene>
<keyword evidence="2 4" id="KW-0808">Transferase</keyword>
<dbReference type="GO" id="GO:0006396">
    <property type="term" value="P:RNA processing"/>
    <property type="evidence" value="ECO:0007669"/>
    <property type="project" value="InterPro"/>
</dbReference>
<dbReference type="PANTHER" id="PTHR46429:SF1">
    <property type="entry name" value="23S RRNA (GUANOSINE-2'-O-)-METHYLTRANSFERASE RLMB"/>
    <property type="match status" value="1"/>
</dbReference>
<dbReference type="AlphaFoldDB" id="A0A644TGI2"/>
<dbReference type="EC" id="2.1.1.-" evidence="4"/>
<sequence length="244" mass="26130">MSYISGLHGILEQLRKGADGCSLLVAEGPDAKRKGPRVRDILELAAKNKLPLQTLGQESLDAIDPENKGIILRCADRGTGQKASLDQLLAEAPESCLVLILDHIEDPQNLGAILRSADAFGAFFVVVPTRRASPMSDAVARASAGASAWVPLVMVQNLADALARIKKAGFWTYGAEMGGAAVENCDFAERSCLVLGNEGEGLSRLLSERVDSLVSIPMRGHVDSLNVSVAAAILMHEYRRSRRE</sequence>
<evidence type="ECO:0000256" key="1">
    <source>
        <dbReference type="ARBA" id="ARBA00022603"/>
    </source>
</evidence>
<dbReference type="InterPro" id="IPR001537">
    <property type="entry name" value="SpoU_MeTrfase"/>
</dbReference>
<dbReference type="NCBIfam" id="TIGR00186">
    <property type="entry name" value="rRNA_methyl_3"/>
    <property type="match status" value="1"/>
</dbReference>
<dbReference type="SUPFAM" id="SSF75217">
    <property type="entry name" value="alpha/beta knot"/>
    <property type="match status" value="1"/>
</dbReference>
<name>A0A644TGI2_9ZZZZ</name>
<feature type="domain" description="tRNA/rRNA methyltransferase SpoU type" evidence="3">
    <location>
        <begin position="97"/>
        <end position="236"/>
    </location>
</feature>
<dbReference type="CDD" id="cd18103">
    <property type="entry name" value="SpoU-like_RlmB"/>
    <property type="match status" value="1"/>
</dbReference>
<dbReference type="Pfam" id="PF00588">
    <property type="entry name" value="SpoU_methylase"/>
    <property type="match status" value="1"/>
</dbReference>
<evidence type="ECO:0000259" key="3">
    <source>
        <dbReference type="Pfam" id="PF00588"/>
    </source>
</evidence>
<evidence type="ECO:0000256" key="2">
    <source>
        <dbReference type="ARBA" id="ARBA00022679"/>
    </source>
</evidence>
<dbReference type="GO" id="GO:0003723">
    <property type="term" value="F:RNA binding"/>
    <property type="evidence" value="ECO:0007669"/>
    <property type="project" value="InterPro"/>
</dbReference>
<proteinExistence type="predicted"/>
<dbReference type="GO" id="GO:0032259">
    <property type="term" value="P:methylation"/>
    <property type="evidence" value="ECO:0007669"/>
    <property type="project" value="UniProtKB-KW"/>
</dbReference>
<dbReference type="InterPro" id="IPR029026">
    <property type="entry name" value="tRNA_m1G_MTases_N"/>
</dbReference>
<dbReference type="PANTHER" id="PTHR46429">
    <property type="entry name" value="23S RRNA (GUANOSINE-2'-O-)-METHYLTRANSFERASE RLMB"/>
    <property type="match status" value="1"/>
</dbReference>
<evidence type="ECO:0000313" key="4">
    <source>
        <dbReference type="EMBL" id="MPL65970.1"/>
    </source>
</evidence>
<organism evidence="4">
    <name type="scientific">bioreactor metagenome</name>
    <dbReference type="NCBI Taxonomy" id="1076179"/>
    <lineage>
        <taxon>unclassified sequences</taxon>
        <taxon>metagenomes</taxon>
        <taxon>ecological metagenomes</taxon>
    </lineage>
</organism>
<dbReference type="InterPro" id="IPR004441">
    <property type="entry name" value="rRNA_MeTrfase_TrmH"/>
</dbReference>
<dbReference type="EMBL" id="VSSQ01000030">
    <property type="protein sequence ID" value="MPL65970.1"/>
    <property type="molecule type" value="Genomic_DNA"/>
</dbReference>
<protein>
    <submittedName>
        <fullName evidence="4">Putative TrmH family tRNA/rRNA methyltransferase</fullName>
        <ecNumber evidence="4">2.1.1.-</ecNumber>
    </submittedName>
</protein>
<dbReference type="InterPro" id="IPR029028">
    <property type="entry name" value="Alpha/beta_knot_MTases"/>
</dbReference>